<dbReference type="SUPFAM" id="SSF49464">
    <property type="entry name" value="Carboxypeptidase regulatory domain-like"/>
    <property type="match status" value="1"/>
</dbReference>
<evidence type="ECO:0000313" key="7">
    <source>
        <dbReference type="Proteomes" id="UP000251889"/>
    </source>
</evidence>
<keyword evidence="3" id="KW-1015">Disulfide bond</keyword>
<dbReference type="SUPFAM" id="SSF52833">
    <property type="entry name" value="Thioredoxin-like"/>
    <property type="match status" value="1"/>
</dbReference>
<dbReference type="InterPro" id="IPR036249">
    <property type="entry name" value="Thioredoxin-like_sf"/>
</dbReference>
<gene>
    <name evidence="6" type="ORF">DQQ10_12660</name>
</gene>
<dbReference type="InterPro" id="IPR008969">
    <property type="entry name" value="CarboxyPept-like_regulatory"/>
</dbReference>
<dbReference type="AlphaFoldDB" id="A0A364Y420"/>
<evidence type="ECO:0000259" key="5">
    <source>
        <dbReference type="PROSITE" id="PS51352"/>
    </source>
</evidence>
<dbReference type="PANTHER" id="PTHR42852">
    <property type="entry name" value="THIOL:DISULFIDE INTERCHANGE PROTEIN DSBE"/>
    <property type="match status" value="1"/>
</dbReference>
<dbReference type="Gene3D" id="3.40.30.10">
    <property type="entry name" value="Glutaredoxin"/>
    <property type="match status" value="1"/>
</dbReference>
<dbReference type="GO" id="GO:0017004">
    <property type="term" value="P:cytochrome complex assembly"/>
    <property type="evidence" value="ECO:0007669"/>
    <property type="project" value="UniProtKB-KW"/>
</dbReference>
<keyword evidence="4" id="KW-0676">Redox-active center</keyword>
<proteinExistence type="predicted"/>
<dbReference type="Proteomes" id="UP000251889">
    <property type="component" value="Unassembled WGS sequence"/>
</dbReference>
<evidence type="ECO:0000256" key="4">
    <source>
        <dbReference type="ARBA" id="ARBA00023284"/>
    </source>
</evidence>
<dbReference type="CDD" id="cd02966">
    <property type="entry name" value="TlpA_like_family"/>
    <property type="match status" value="1"/>
</dbReference>
<reference evidence="6 7" key="1">
    <citation type="submission" date="2018-06" db="EMBL/GenBank/DDBJ databases">
        <title>Chryseolinea flavus sp. nov., a member of the phylum Bacteroidetes isolated from soil.</title>
        <authorList>
            <person name="Li Y."/>
            <person name="Wang J."/>
        </authorList>
    </citation>
    <scope>NUCLEOTIDE SEQUENCE [LARGE SCALE GENOMIC DNA]</scope>
    <source>
        <strain evidence="6 7">SDU1-6</strain>
    </source>
</reference>
<dbReference type="InterPro" id="IPR023296">
    <property type="entry name" value="Glyco_hydro_beta-prop_sf"/>
</dbReference>
<keyword evidence="2" id="KW-0201">Cytochrome c-type biogenesis</keyword>
<dbReference type="OrthoDB" id="1489599at2"/>
<dbReference type="PANTHER" id="PTHR42852:SF6">
    <property type="entry name" value="THIOL:DISULFIDE INTERCHANGE PROTEIN DSBE"/>
    <property type="match status" value="1"/>
</dbReference>
<dbReference type="InterPro" id="IPR012336">
    <property type="entry name" value="Thioredoxin-like_fold"/>
</dbReference>
<comment type="caution">
    <text evidence="6">The sequence shown here is derived from an EMBL/GenBank/DDBJ whole genome shotgun (WGS) entry which is preliminary data.</text>
</comment>
<dbReference type="InterPro" id="IPR050553">
    <property type="entry name" value="Thioredoxin_ResA/DsbE_sf"/>
</dbReference>
<evidence type="ECO:0000256" key="3">
    <source>
        <dbReference type="ARBA" id="ARBA00023157"/>
    </source>
</evidence>
<dbReference type="Pfam" id="PF13905">
    <property type="entry name" value="Thioredoxin_8"/>
    <property type="match status" value="1"/>
</dbReference>
<evidence type="ECO:0000256" key="2">
    <source>
        <dbReference type="ARBA" id="ARBA00022748"/>
    </source>
</evidence>
<feature type="domain" description="Thioredoxin" evidence="5">
    <location>
        <begin position="402"/>
        <end position="568"/>
    </location>
</feature>
<dbReference type="Pfam" id="PF13715">
    <property type="entry name" value="CarbopepD_reg_2"/>
    <property type="match status" value="1"/>
</dbReference>
<name>A0A364Y420_9BACT</name>
<sequence length="568" mass="65569">MPVNFNTREQHHPRQKMRYLVLILATLFIKAAYGQSFYVVDGKVIDETTNAGIPFASIGIEKQPYGTSTNADGAFTLRIPESIHDSVIITISCTGYEPKKIQNPSQQITIALRPSVIQLKDVLVMSEDLRPEKIVQRAFNAMKKNYNTKPFLYKSFYRHYCKDGGMYGRIIEAAIDVYKAKGYRIQQHTPGQREEVRVTQLRRSYDNTKINSTHHPIALYSVMAADPVGYQIKTSQGKFDFVNEYQVSMLRRRLKDFSFTYEGITAYDEQDVYIIHYEHHQDTLNNATFSARQSGTLYINTKDYAIIKSAWTRYTSHDTIEAVSTYKKFNGKYYLQYASKEGRAYNKRERYQHHYHLELMTSEIVLQSFEKFKGKEPNREGLLKVNYDSTFWNSYNILKATPLEESIAADLEQHQPLKTQYGEFLAAERDRVLGGKEDEENFNAHLKKISGIRPVYIVLWASSCGPCIREMYAAKSLYDEYKTRISFVYVSLDHDIDAWRKMIKKLALESSTIKHYRVGPQGDVVTTFDITSIPRYILVDRQGNFVNMNAPAPNDPSLMKAFESVLGQ</sequence>
<dbReference type="InterPro" id="IPR013766">
    <property type="entry name" value="Thioredoxin_domain"/>
</dbReference>
<dbReference type="GO" id="GO:0030313">
    <property type="term" value="C:cell envelope"/>
    <property type="evidence" value="ECO:0007669"/>
    <property type="project" value="UniProtKB-SubCell"/>
</dbReference>
<dbReference type="EMBL" id="QMFY01000005">
    <property type="protein sequence ID" value="RAW01074.1"/>
    <property type="molecule type" value="Genomic_DNA"/>
</dbReference>
<keyword evidence="7" id="KW-1185">Reference proteome</keyword>
<evidence type="ECO:0000313" key="6">
    <source>
        <dbReference type="EMBL" id="RAW01074.1"/>
    </source>
</evidence>
<protein>
    <recommendedName>
        <fullName evidence="5">Thioredoxin domain-containing protein</fullName>
    </recommendedName>
</protein>
<comment type="subcellular location">
    <subcellularLocation>
        <location evidence="1">Cell envelope</location>
    </subcellularLocation>
</comment>
<dbReference type="PROSITE" id="PS51352">
    <property type="entry name" value="THIOREDOXIN_2"/>
    <property type="match status" value="1"/>
</dbReference>
<dbReference type="Gene3D" id="2.60.40.1120">
    <property type="entry name" value="Carboxypeptidase-like, regulatory domain"/>
    <property type="match status" value="1"/>
</dbReference>
<accession>A0A364Y420</accession>
<dbReference type="Gene3D" id="2.115.10.20">
    <property type="entry name" value="Glycosyl hydrolase domain, family 43"/>
    <property type="match status" value="1"/>
</dbReference>
<organism evidence="6 7">
    <name type="scientific">Pseudochryseolinea flava</name>
    <dbReference type="NCBI Taxonomy" id="2059302"/>
    <lineage>
        <taxon>Bacteria</taxon>
        <taxon>Pseudomonadati</taxon>
        <taxon>Bacteroidota</taxon>
        <taxon>Cytophagia</taxon>
        <taxon>Cytophagales</taxon>
        <taxon>Fulvivirgaceae</taxon>
        <taxon>Pseudochryseolinea</taxon>
    </lineage>
</organism>
<evidence type="ECO:0000256" key="1">
    <source>
        <dbReference type="ARBA" id="ARBA00004196"/>
    </source>
</evidence>